<protein>
    <recommendedName>
        <fullName evidence="3">Kelch repeat protein</fullName>
    </recommendedName>
</protein>
<evidence type="ECO:0000313" key="2">
    <source>
        <dbReference type="Proteomes" id="UP000053660"/>
    </source>
</evidence>
<evidence type="ECO:0000313" key="1">
    <source>
        <dbReference type="EMBL" id="KHJ84062.1"/>
    </source>
</evidence>
<gene>
    <name evidence="1" type="ORF">OESDEN_16228</name>
</gene>
<dbReference type="Proteomes" id="UP000053660">
    <property type="component" value="Unassembled WGS sequence"/>
</dbReference>
<dbReference type="AlphaFoldDB" id="A0A0B1SKN2"/>
<proteinExistence type="predicted"/>
<accession>A0A0B1SKN2</accession>
<evidence type="ECO:0008006" key="3">
    <source>
        <dbReference type="Google" id="ProtNLM"/>
    </source>
</evidence>
<keyword evidence="2" id="KW-1185">Reference proteome</keyword>
<organism evidence="1 2">
    <name type="scientific">Oesophagostomum dentatum</name>
    <name type="common">Nodular worm</name>
    <dbReference type="NCBI Taxonomy" id="61180"/>
    <lineage>
        <taxon>Eukaryota</taxon>
        <taxon>Metazoa</taxon>
        <taxon>Ecdysozoa</taxon>
        <taxon>Nematoda</taxon>
        <taxon>Chromadorea</taxon>
        <taxon>Rhabditida</taxon>
        <taxon>Rhabditina</taxon>
        <taxon>Rhabditomorpha</taxon>
        <taxon>Strongyloidea</taxon>
        <taxon>Strongylidae</taxon>
        <taxon>Oesophagostomum</taxon>
    </lineage>
</organism>
<name>A0A0B1SKN2_OESDE</name>
<dbReference type="OrthoDB" id="5867838at2759"/>
<reference evidence="1 2" key="1">
    <citation type="submission" date="2014-03" db="EMBL/GenBank/DDBJ databases">
        <title>Draft genome of the hookworm Oesophagostomum dentatum.</title>
        <authorList>
            <person name="Mitreva M."/>
        </authorList>
    </citation>
    <scope>NUCLEOTIDE SEQUENCE [LARGE SCALE GENOMIC DNA]</scope>
    <source>
        <strain evidence="1 2">OD-Hann</strain>
    </source>
</reference>
<dbReference type="EMBL" id="KN570349">
    <property type="protein sequence ID" value="KHJ84062.1"/>
    <property type="molecule type" value="Genomic_DNA"/>
</dbReference>
<sequence>MFVFDGAIHALLYTSFGEVSLKSLHKWTGSSFESVNLTGFSPIPASDSKSRVTMVVAEGLDDKTKYLISTVDHQMRVARLTSSGGGATAEHLFDIKSDEQLLSVRTSYILGHFGPHLLQNHHVPGFKLAQATSAAAVDGRLLVCFGVHGCGFRWEKGRVIACDIENKSCQCLEITSEPSPHWGFSGAHGYGLTPSGSWIHAAGMVPRGMSGGSFEGSIWELNDLKSTPTWKKLENEIPSDMEGEVVIDAKNGVVYSIGKTQIGKASL</sequence>